<name>A0A3P7VYM0_HAEPC</name>
<sequence>MKALSHSLHLKVDVAVVGAASLADFSSSSSVFILFPAGGVTSSRAESEELMMTDACDDAVDVDGTNENGNAPPRCMFMACCGLLGTLFTGEPSGFFCGRS</sequence>
<dbReference type="AlphaFoldDB" id="A0A3P7VYM0"/>
<evidence type="ECO:0000313" key="2">
    <source>
        <dbReference type="Proteomes" id="UP000268014"/>
    </source>
</evidence>
<protein>
    <submittedName>
        <fullName evidence="1">Uncharacterized protein</fullName>
    </submittedName>
</protein>
<dbReference type="EMBL" id="UZAF01000788">
    <property type="protein sequence ID" value="VDO06535.1"/>
    <property type="molecule type" value="Genomic_DNA"/>
</dbReference>
<proteinExistence type="predicted"/>
<gene>
    <name evidence="1" type="ORF">HPLM_LOCUS820</name>
</gene>
<evidence type="ECO:0000313" key="1">
    <source>
        <dbReference type="EMBL" id="VDO06535.1"/>
    </source>
</evidence>
<reference evidence="1 2" key="1">
    <citation type="submission" date="2018-11" db="EMBL/GenBank/DDBJ databases">
        <authorList>
            <consortium name="Pathogen Informatics"/>
        </authorList>
    </citation>
    <scope>NUCLEOTIDE SEQUENCE [LARGE SCALE GENOMIC DNA]</scope>
    <source>
        <strain evidence="1 2">MHpl1</strain>
    </source>
</reference>
<accession>A0A3P7VYM0</accession>
<keyword evidence="2" id="KW-1185">Reference proteome</keyword>
<dbReference type="Proteomes" id="UP000268014">
    <property type="component" value="Unassembled WGS sequence"/>
</dbReference>
<organism evidence="1 2">
    <name type="scientific">Haemonchus placei</name>
    <name type="common">Barber's pole worm</name>
    <dbReference type="NCBI Taxonomy" id="6290"/>
    <lineage>
        <taxon>Eukaryota</taxon>
        <taxon>Metazoa</taxon>
        <taxon>Ecdysozoa</taxon>
        <taxon>Nematoda</taxon>
        <taxon>Chromadorea</taxon>
        <taxon>Rhabditida</taxon>
        <taxon>Rhabditina</taxon>
        <taxon>Rhabditomorpha</taxon>
        <taxon>Strongyloidea</taxon>
        <taxon>Trichostrongylidae</taxon>
        <taxon>Haemonchus</taxon>
    </lineage>
</organism>